<dbReference type="GO" id="GO:0003755">
    <property type="term" value="F:peptidyl-prolyl cis-trans isomerase activity"/>
    <property type="evidence" value="ECO:0007669"/>
    <property type="project" value="UniProtKB-KW"/>
</dbReference>
<evidence type="ECO:0000313" key="8">
    <source>
        <dbReference type="EMBL" id="SCX57747.1"/>
    </source>
</evidence>
<dbReference type="GeneID" id="25384669"/>
<accession>A0A1G4YWA6</accession>
<evidence type="ECO:0000256" key="4">
    <source>
        <dbReference type="PROSITE-ProRule" id="PRU00277"/>
    </source>
</evidence>
<reference evidence="8 9" key="1">
    <citation type="submission" date="2016-10" db="EMBL/GenBank/DDBJ databases">
        <authorList>
            <person name="Varghese N."/>
            <person name="Submissions S."/>
        </authorList>
    </citation>
    <scope>NUCLEOTIDE SEQUENCE [LARGE SCALE GENOMIC DNA]</scope>
    <source>
        <strain evidence="8 9">CGMCC 1.12102</strain>
    </source>
</reference>
<keyword evidence="3 4" id="KW-0697">Rotamase</keyword>
<evidence type="ECO:0000313" key="9">
    <source>
        <dbReference type="Proteomes" id="UP000183569"/>
    </source>
</evidence>
<dbReference type="SUPFAM" id="SSF54534">
    <property type="entry name" value="FKBP-like"/>
    <property type="match status" value="1"/>
</dbReference>
<gene>
    <name evidence="8" type="ORF">SAMN02927897_03561</name>
</gene>
<feature type="signal peptide" evidence="6">
    <location>
        <begin position="1"/>
        <end position="22"/>
    </location>
</feature>
<evidence type="ECO:0000259" key="7">
    <source>
        <dbReference type="PROSITE" id="PS50059"/>
    </source>
</evidence>
<dbReference type="EMBL" id="FMUI01000012">
    <property type="protein sequence ID" value="SCX57747.1"/>
    <property type="molecule type" value="Genomic_DNA"/>
</dbReference>
<feature type="compositionally biased region" description="Low complexity" evidence="5">
    <location>
        <begin position="124"/>
        <end position="144"/>
    </location>
</feature>
<organism evidence="8 9">
    <name type="scientific">Kosakonia sacchari</name>
    <dbReference type="NCBI Taxonomy" id="1158459"/>
    <lineage>
        <taxon>Bacteria</taxon>
        <taxon>Pseudomonadati</taxon>
        <taxon>Pseudomonadota</taxon>
        <taxon>Gammaproteobacteria</taxon>
        <taxon>Enterobacterales</taxon>
        <taxon>Enterobacteriaceae</taxon>
        <taxon>Kosakonia</taxon>
    </lineage>
</organism>
<proteinExistence type="predicted"/>
<feature type="compositionally biased region" description="Basic and acidic residues" evidence="5">
    <location>
        <begin position="175"/>
        <end position="185"/>
    </location>
</feature>
<keyword evidence="4 8" id="KW-0413">Isomerase</keyword>
<dbReference type="Pfam" id="PF00254">
    <property type="entry name" value="FKBP_C"/>
    <property type="match status" value="1"/>
</dbReference>
<dbReference type="InterPro" id="IPR000774">
    <property type="entry name" value="PPIase_FKBP_N"/>
</dbReference>
<dbReference type="Gene3D" id="1.10.287.460">
    <property type="entry name" value="Peptidyl-prolyl cis-trans isomerase, FKBP-type, N-terminal domain"/>
    <property type="match status" value="1"/>
</dbReference>
<evidence type="ECO:0000256" key="1">
    <source>
        <dbReference type="ARBA" id="ARBA00000971"/>
    </source>
</evidence>
<keyword evidence="6" id="KW-0732">Signal</keyword>
<dbReference type="GO" id="GO:0006457">
    <property type="term" value="P:protein folding"/>
    <property type="evidence" value="ECO:0007669"/>
    <property type="project" value="InterPro"/>
</dbReference>
<comment type="catalytic activity">
    <reaction evidence="1 4">
        <text>[protein]-peptidylproline (omega=180) = [protein]-peptidylproline (omega=0)</text>
        <dbReference type="Rhea" id="RHEA:16237"/>
        <dbReference type="Rhea" id="RHEA-COMP:10747"/>
        <dbReference type="Rhea" id="RHEA-COMP:10748"/>
        <dbReference type="ChEBI" id="CHEBI:83833"/>
        <dbReference type="ChEBI" id="CHEBI:83834"/>
        <dbReference type="EC" id="5.2.1.8"/>
    </reaction>
</comment>
<name>A0A1G4YWA6_9ENTR</name>
<sequence length="524" mass="56457">MRKLLYSSAVLLSAISSAATSAEPASLLDRLNDEHIISAEPQSPFTADQGSAGSVATSSSQAAVKQQTAPKKASSEPEIRLLKRKIAELRREAETLRKKQTSATPIQPKNNAGGDNKQPPPIISSENKQLQQQLQASEKQLAAANNKREEANSNLDAAAKKMSEQALSITTLKDELQQRSEEKSQAEQQLAEAKKQGAELSAKLQQAATKTAEQEKQLAEANKKRDEITSQLAAATKQAIDQQSQLAGANKKRDEITDQLAAATKQTADQASHIAALEAKLKQSGEEKAQMEQQLAAVKREPTAVEKGASKANSPVFSLAADKSELARVNYAWGVWFAAKVQLESETLKDIGQQFMPQAFLQGLQDKFAGSLQMPNADLEKVLTTLNKQVDDARQREITRNKKQGQQLLADAAKLKGAVRADNGVVYLVEKRGPGTAIGDTDVIRFKVDEKVSSGQVLAQNEVNTARVSELPMVMRAGVKKLVVGGRVKIYVPTELAYGEEGIPGAVPPGVTSVMTLEVLGIEK</sequence>
<dbReference type="PROSITE" id="PS50059">
    <property type="entry name" value="FKBP_PPIASE"/>
    <property type="match status" value="1"/>
</dbReference>
<evidence type="ECO:0000256" key="2">
    <source>
        <dbReference type="ARBA" id="ARBA00013194"/>
    </source>
</evidence>
<dbReference type="Proteomes" id="UP000183569">
    <property type="component" value="Unassembled WGS sequence"/>
</dbReference>
<dbReference type="RefSeq" id="WP_017459322.1">
    <property type="nucleotide sequence ID" value="NZ_FMUI01000012.1"/>
</dbReference>
<feature type="domain" description="PPIase FKBP-type" evidence="7">
    <location>
        <begin position="441"/>
        <end position="523"/>
    </location>
</feature>
<dbReference type="InterPro" id="IPR036944">
    <property type="entry name" value="PPIase_FKBP_N_sf"/>
</dbReference>
<feature type="chain" id="PRO_5032844538" description="peptidylprolyl isomerase" evidence="6">
    <location>
        <begin position="23"/>
        <end position="524"/>
    </location>
</feature>
<feature type="region of interest" description="Disordered" evidence="5">
    <location>
        <begin position="201"/>
        <end position="225"/>
    </location>
</feature>
<evidence type="ECO:0000256" key="6">
    <source>
        <dbReference type="SAM" id="SignalP"/>
    </source>
</evidence>
<dbReference type="AlphaFoldDB" id="A0A1G4YWA6"/>
<protein>
    <recommendedName>
        <fullName evidence="2 4">peptidylprolyl isomerase</fullName>
        <ecNumber evidence="2 4">5.2.1.8</ecNumber>
    </recommendedName>
</protein>
<dbReference type="InterPro" id="IPR001179">
    <property type="entry name" value="PPIase_FKBP_dom"/>
</dbReference>
<feature type="compositionally biased region" description="Basic and acidic residues" evidence="5">
    <location>
        <begin position="212"/>
        <end position="225"/>
    </location>
</feature>
<feature type="compositionally biased region" description="Polar residues" evidence="5">
    <location>
        <begin position="101"/>
        <end position="110"/>
    </location>
</feature>
<evidence type="ECO:0000256" key="5">
    <source>
        <dbReference type="SAM" id="MobiDB-lite"/>
    </source>
</evidence>
<dbReference type="EC" id="5.2.1.8" evidence="2 4"/>
<dbReference type="InterPro" id="IPR046357">
    <property type="entry name" value="PPIase_dom_sf"/>
</dbReference>
<dbReference type="Pfam" id="PF01346">
    <property type="entry name" value="FKBP_N"/>
    <property type="match status" value="1"/>
</dbReference>
<feature type="region of interest" description="Disordered" evidence="5">
    <location>
        <begin position="95"/>
        <end position="159"/>
    </location>
</feature>
<feature type="compositionally biased region" description="Polar residues" evidence="5">
    <location>
        <begin position="43"/>
        <end position="69"/>
    </location>
</feature>
<evidence type="ECO:0000256" key="3">
    <source>
        <dbReference type="ARBA" id="ARBA00023110"/>
    </source>
</evidence>
<feature type="region of interest" description="Disordered" evidence="5">
    <location>
        <begin position="43"/>
        <end position="79"/>
    </location>
</feature>
<feature type="region of interest" description="Disordered" evidence="5">
    <location>
        <begin position="175"/>
        <end position="194"/>
    </location>
</feature>
<dbReference type="Gene3D" id="3.10.50.40">
    <property type="match status" value="1"/>
</dbReference>
<comment type="caution">
    <text evidence="8">The sequence shown here is derived from an EMBL/GenBank/DDBJ whole genome shotgun (WGS) entry which is preliminary data.</text>
</comment>